<evidence type="ECO:0000256" key="2">
    <source>
        <dbReference type="ARBA" id="ARBA00007703"/>
    </source>
</evidence>
<evidence type="ECO:0000256" key="1">
    <source>
        <dbReference type="ARBA" id="ARBA00002397"/>
    </source>
</evidence>
<comment type="similarity">
    <text evidence="2">Belongs to the FlgN family.</text>
</comment>
<dbReference type="Pfam" id="PF05130">
    <property type="entry name" value="FlgN"/>
    <property type="match status" value="1"/>
</dbReference>
<sequence length="155" mass="16979">MYTTVHSSLMRQSKALVLLCELMEEEYQVLLGHDTDAVVALEFAIQELIRQLAVEKATVIKALAGMRVKEYAGSLPQAEGDVLFDLLTTIDKAEQGVSRQATRNSQLSLALLDQSSRTLQALTSQVMPPKAETYGRRGGMRAHAHPEAALISGRL</sequence>
<dbReference type="GO" id="GO:0044780">
    <property type="term" value="P:bacterial-type flagellum assembly"/>
    <property type="evidence" value="ECO:0007669"/>
    <property type="project" value="InterPro"/>
</dbReference>
<keyword evidence="5" id="KW-1185">Reference proteome</keyword>
<reference evidence="4 5" key="1">
    <citation type="submission" date="2020-08" db="EMBL/GenBank/DDBJ databases">
        <title>Genomic Encyclopedia of Type Strains, Phase IV (KMG-IV): sequencing the most valuable type-strain genomes for metagenomic binning, comparative biology and taxonomic classification.</title>
        <authorList>
            <person name="Goeker M."/>
        </authorList>
    </citation>
    <scope>NUCLEOTIDE SEQUENCE [LARGE SCALE GENOMIC DNA]</scope>
    <source>
        <strain evidence="4 5">DSM 11275</strain>
    </source>
</reference>
<comment type="caution">
    <text evidence="4">The sequence shown here is derived from an EMBL/GenBank/DDBJ whole genome shotgun (WGS) entry which is preliminary data.</text>
</comment>
<gene>
    <name evidence="4" type="ORF">HNQ38_002667</name>
</gene>
<dbReference type="InterPro" id="IPR007809">
    <property type="entry name" value="FlgN-like"/>
</dbReference>
<accession>A0A7W8C517</accession>
<evidence type="ECO:0000313" key="4">
    <source>
        <dbReference type="EMBL" id="MBB5144552.1"/>
    </source>
</evidence>
<dbReference type="EMBL" id="JACHGO010000008">
    <property type="protein sequence ID" value="MBB5144552.1"/>
    <property type="molecule type" value="Genomic_DNA"/>
</dbReference>
<comment type="function">
    <text evidence="1">Required for the efficient initiation of filament assembly.</text>
</comment>
<dbReference type="RefSeq" id="WP_183721719.1">
    <property type="nucleotide sequence ID" value="NZ_JACHGO010000008.1"/>
</dbReference>
<proteinExistence type="inferred from homology"/>
<evidence type="ECO:0000256" key="3">
    <source>
        <dbReference type="ARBA" id="ARBA00022795"/>
    </source>
</evidence>
<evidence type="ECO:0008006" key="6">
    <source>
        <dbReference type="Google" id="ProtNLM"/>
    </source>
</evidence>
<dbReference type="AlphaFoldDB" id="A0A7W8C517"/>
<dbReference type="InterPro" id="IPR036679">
    <property type="entry name" value="FlgN-like_sf"/>
</dbReference>
<dbReference type="SUPFAM" id="SSF140566">
    <property type="entry name" value="FlgN-like"/>
    <property type="match status" value="1"/>
</dbReference>
<organism evidence="4 5">
    <name type="scientific">Desulfovibrio intestinalis</name>
    <dbReference type="NCBI Taxonomy" id="58621"/>
    <lineage>
        <taxon>Bacteria</taxon>
        <taxon>Pseudomonadati</taxon>
        <taxon>Thermodesulfobacteriota</taxon>
        <taxon>Desulfovibrionia</taxon>
        <taxon>Desulfovibrionales</taxon>
        <taxon>Desulfovibrionaceae</taxon>
        <taxon>Desulfovibrio</taxon>
    </lineage>
</organism>
<keyword evidence="3" id="KW-1005">Bacterial flagellum biogenesis</keyword>
<dbReference type="Proteomes" id="UP000539075">
    <property type="component" value="Unassembled WGS sequence"/>
</dbReference>
<name>A0A7W8C517_9BACT</name>
<evidence type="ECO:0000313" key="5">
    <source>
        <dbReference type="Proteomes" id="UP000539075"/>
    </source>
</evidence>
<protein>
    <recommendedName>
        <fullName evidence="6">Flagellar protein FlgN</fullName>
    </recommendedName>
</protein>